<feature type="region of interest" description="Disordered" evidence="1">
    <location>
        <begin position="196"/>
        <end position="344"/>
    </location>
</feature>
<dbReference type="RefSeq" id="WP_263999612.1">
    <property type="nucleotide sequence ID" value="NZ_JACKVK010000015.1"/>
</dbReference>
<dbReference type="AlphaFoldDB" id="A0A9X2ZC82"/>
<evidence type="ECO:0000313" key="2">
    <source>
        <dbReference type="EMBL" id="MCV7424547.1"/>
    </source>
</evidence>
<reference evidence="2" key="1">
    <citation type="submission" date="2020-07" db="EMBL/GenBank/DDBJ databases">
        <authorList>
            <person name="Pettersson B.M.F."/>
            <person name="Behra P.R.K."/>
            <person name="Ramesh M."/>
            <person name="Das S."/>
            <person name="Dasgupta S."/>
            <person name="Kirsebom L.A."/>
        </authorList>
    </citation>
    <scope>NUCLEOTIDE SEQUENCE</scope>
    <source>
        <strain evidence="2">DSM 44838</strain>
    </source>
</reference>
<protein>
    <submittedName>
        <fullName evidence="2">Uncharacterized protein</fullName>
    </submittedName>
</protein>
<proteinExistence type="predicted"/>
<name>A0A9X2ZC82_9MYCO</name>
<feature type="compositionally biased region" description="Low complexity" evidence="1">
    <location>
        <begin position="322"/>
        <end position="344"/>
    </location>
</feature>
<feature type="compositionally biased region" description="Polar residues" evidence="1">
    <location>
        <begin position="295"/>
        <end position="311"/>
    </location>
</feature>
<comment type="caution">
    <text evidence="2">The sequence shown here is derived from an EMBL/GenBank/DDBJ whole genome shotgun (WGS) entry which is preliminary data.</text>
</comment>
<keyword evidence="3" id="KW-1185">Reference proteome</keyword>
<dbReference type="Proteomes" id="UP001141629">
    <property type="component" value="Unassembled WGS sequence"/>
</dbReference>
<reference evidence="2" key="2">
    <citation type="journal article" date="2022" name="BMC Genomics">
        <title>Comparative genome analysis of mycobacteria focusing on tRNA and non-coding RNA.</title>
        <authorList>
            <person name="Behra P.R.K."/>
            <person name="Pettersson B.M.F."/>
            <person name="Ramesh M."/>
            <person name="Das S."/>
            <person name="Dasgupta S."/>
            <person name="Kirsebom L.A."/>
        </authorList>
    </citation>
    <scope>NUCLEOTIDE SEQUENCE</scope>
    <source>
        <strain evidence="2">DSM 44838</strain>
    </source>
</reference>
<dbReference type="EMBL" id="JACKVK010000015">
    <property type="protein sequence ID" value="MCV7424547.1"/>
    <property type="molecule type" value="Genomic_DNA"/>
</dbReference>
<evidence type="ECO:0000256" key="1">
    <source>
        <dbReference type="SAM" id="MobiDB-lite"/>
    </source>
</evidence>
<gene>
    <name evidence="2" type="ORF">H7K45_28790</name>
</gene>
<accession>A0A9X2ZC82</accession>
<sequence>MNPADFSAVVAAVQALLGQFAQSFLTTPDAIRVAVESALRGDVNGAFASLEGLIINPLVNYAFSPFPQQAANAIARYLPSQLGDVVRAAPGIFLLQGARTIDLYTSARRSVVDAVQGVISSLGTFNPVAIAGAVAAGLGNVFQTAVASTFGANGAFSIAHDLIANLISAAFPDQASTTTAVVHTALATRNTLATTSGQSAADVASSPSTSSRATSATTDDTASVPVPPARSAVASESKAADTSEVTAGAVTAGSAEVSGGTTSHSTADEAKSDDQPGAAKTVDVTSGNKVEPKTTADSSATPRSASTTEPSDATAASAVEDSTTTAKSETGAGTAKATSSSATP</sequence>
<evidence type="ECO:0000313" key="3">
    <source>
        <dbReference type="Proteomes" id="UP001141629"/>
    </source>
</evidence>
<organism evidence="2 3">
    <name type="scientific">Mycobacterium yunnanensis</name>
    <dbReference type="NCBI Taxonomy" id="368477"/>
    <lineage>
        <taxon>Bacteria</taxon>
        <taxon>Bacillati</taxon>
        <taxon>Actinomycetota</taxon>
        <taxon>Actinomycetes</taxon>
        <taxon>Mycobacteriales</taxon>
        <taxon>Mycobacteriaceae</taxon>
        <taxon>Mycobacterium</taxon>
    </lineage>
</organism>
<feature type="compositionally biased region" description="Low complexity" evidence="1">
    <location>
        <begin position="196"/>
        <end position="223"/>
    </location>
</feature>